<feature type="domain" description="DUF374" evidence="2">
    <location>
        <begin position="59"/>
        <end position="126"/>
    </location>
</feature>
<evidence type="ECO:0000313" key="3">
    <source>
        <dbReference type="EMBL" id="OGM06706.1"/>
    </source>
</evidence>
<dbReference type="CDD" id="cd07983">
    <property type="entry name" value="LPLAT_DUF374-like"/>
    <property type="match status" value="1"/>
</dbReference>
<reference evidence="3 4" key="1">
    <citation type="journal article" date="2016" name="Nat. Commun.">
        <title>Thousands of microbial genomes shed light on interconnected biogeochemical processes in an aquifer system.</title>
        <authorList>
            <person name="Anantharaman K."/>
            <person name="Brown C.T."/>
            <person name="Hug L.A."/>
            <person name="Sharon I."/>
            <person name="Castelle C.J."/>
            <person name="Probst A.J."/>
            <person name="Thomas B.C."/>
            <person name="Singh A."/>
            <person name="Wilkins M.J."/>
            <person name="Karaoz U."/>
            <person name="Brodie E.L."/>
            <person name="Williams K.H."/>
            <person name="Hubbard S.S."/>
            <person name="Banfield J.F."/>
        </authorList>
    </citation>
    <scope>NUCLEOTIDE SEQUENCE [LARGE SCALE GENOMIC DNA]</scope>
</reference>
<feature type="compositionally biased region" description="Basic and acidic residues" evidence="1">
    <location>
        <begin position="353"/>
        <end position="380"/>
    </location>
</feature>
<evidence type="ECO:0000313" key="4">
    <source>
        <dbReference type="Proteomes" id="UP000178735"/>
    </source>
</evidence>
<evidence type="ECO:0000259" key="2">
    <source>
        <dbReference type="Pfam" id="PF04028"/>
    </source>
</evidence>
<protein>
    <recommendedName>
        <fullName evidence="2">DUF374 domain-containing protein</fullName>
    </recommendedName>
</protein>
<feature type="compositionally biased region" description="Acidic residues" evidence="1">
    <location>
        <begin position="284"/>
        <end position="316"/>
    </location>
</feature>
<feature type="region of interest" description="Disordered" evidence="1">
    <location>
        <begin position="230"/>
        <end position="380"/>
    </location>
</feature>
<evidence type="ECO:0000256" key="1">
    <source>
        <dbReference type="SAM" id="MobiDB-lite"/>
    </source>
</evidence>
<dbReference type="InterPro" id="IPR007172">
    <property type="entry name" value="DUF374"/>
</dbReference>
<gene>
    <name evidence="3" type="ORF">A2008_09625</name>
</gene>
<name>A0A1F7WV68_9BACT</name>
<dbReference type="Proteomes" id="UP000178735">
    <property type="component" value="Unassembled WGS sequence"/>
</dbReference>
<organism evidence="3 4">
    <name type="scientific">Candidatus Wallbacteria bacterium GWC2_49_35</name>
    <dbReference type="NCBI Taxonomy" id="1817813"/>
    <lineage>
        <taxon>Bacteria</taxon>
        <taxon>Candidatus Walliibacteriota</taxon>
    </lineage>
</organism>
<feature type="compositionally biased region" description="Basic and acidic residues" evidence="1">
    <location>
        <begin position="317"/>
        <end position="327"/>
    </location>
</feature>
<dbReference type="Pfam" id="PF04028">
    <property type="entry name" value="DUF374"/>
    <property type="match status" value="1"/>
</dbReference>
<dbReference type="STRING" id="1817813.A2008_09625"/>
<comment type="caution">
    <text evidence="3">The sequence shown here is derived from an EMBL/GenBank/DDBJ whole genome shotgun (WGS) entry which is preliminary data.</text>
</comment>
<dbReference type="EMBL" id="MGFH01000054">
    <property type="protein sequence ID" value="OGM06706.1"/>
    <property type="molecule type" value="Genomic_DNA"/>
</dbReference>
<proteinExistence type="predicted"/>
<sequence length="380" mass="41918">MFDFIKRAIVPPAGRCLINSISSSLKMRVVGYENYRFVKEMGKKCIIVFWHGQQFYPIYHFRNHKIAIMVSLSRDGEIQNRILSSFGYEVVRGSSSRGAVSGLIGMIKKMREGYDLAIALDGPRGPFQTAKEGVNYIAIKEDCFILPIACAFTSFKKFNAWDKYIMPYPYAGGVMLVGRPIMPNKLNIPAMTHKHLEKILIAMTAEAESMLNPPVADFETAAGTAATIASETFDEEVKPEETVVDGVSETQSGGAAQDTDENAEPALKDPDAKIIYDKISTEPDQAEETGGTDEIETAEENETAVEEDNGGDEEEYEKQYDINKETEQSGPPNGGRKTFGAGEYGSEPLPAADEEKKDGRTARDTKGNIKSDKKSAPRYD</sequence>
<accession>A0A1F7WV68</accession>
<dbReference type="AlphaFoldDB" id="A0A1F7WV68"/>
<feature type="compositionally biased region" description="Basic and acidic residues" evidence="1">
    <location>
        <begin position="266"/>
        <end position="281"/>
    </location>
</feature>